<keyword evidence="5" id="KW-1185">Reference proteome</keyword>
<dbReference type="PROSITE" id="PS51194">
    <property type="entry name" value="HELICASE_CTER"/>
    <property type="match status" value="1"/>
</dbReference>
<accession>A0A1M7XUA7</accession>
<evidence type="ECO:0000259" key="3">
    <source>
        <dbReference type="PROSITE" id="PS51194"/>
    </source>
</evidence>
<dbReference type="GO" id="GO:0003677">
    <property type="term" value="F:DNA binding"/>
    <property type="evidence" value="ECO:0007669"/>
    <property type="project" value="InterPro"/>
</dbReference>
<dbReference type="InterPro" id="IPR006935">
    <property type="entry name" value="Helicase/UvrB_N"/>
</dbReference>
<reference evidence="4 5" key="1">
    <citation type="submission" date="2016-11" db="EMBL/GenBank/DDBJ databases">
        <authorList>
            <consortium name="Urmite Genomes"/>
        </authorList>
    </citation>
    <scope>NUCLEOTIDE SEQUENCE [LARGE SCALE GENOMIC DNA]</scope>
    <source>
        <strain evidence="4 5">A11</strain>
    </source>
</reference>
<dbReference type="PROSITE" id="PS51192">
    <property type="entry name" value="HELICASE_ATP_BIND_1"/>
    <property type="match status" value="1"/>
</dbReference>
<dbReference type="EMBL" id="LT671577">
    <property type="protein sequence ID" value="SHO33247.1"/>
    <property type="molecule type" value="Genomic_DNA"/>
</dbReference>
<protein>
    <submittedName>
        <fullName evidence="4">DEAD/SNF2 helicase</fullName>
    </submittedName>
</protein>
<dbReference type="GeneID" id="30523128"/>
<sequence>MEAPDNSKSKEVVLLPHQIENYDRVVAIAHKSHVILDSSDRGRGKSFTALKMAQDFGLSLCVVCPVAVIDNWKKYIKEYGLEEVAVISYPSLRGARGKTKHPLLAIREGEYYATEDFRAEVEKGMLLVFDEVHNLMNETSQNKAAHCLTKTIMQENSCSRVLCLSATPCCRQRHCFPLMKIMGFCNSSSLYYYDNVARMYVVEGYGYQELIEKARKINPALALEIYSSVTLSNRTSSELCYRLFTEIFLPGIRTSMPPNTDIVVDAKLGLYNFHPNDVDQLRRAYSAIFASVDADGVLRANISKPCKMIGMACVGTISRLTEQDIALGRKVVIFAEYHDVIEALKLSLAHHNPLVLSGKTAQKQRTHIVSLFNQTNMDYPVIICHPRVGGVGIELDDKDGRFPRKTYLIPSYYFIDSIQAAGRTSRANTKSTPIVRIIECNQFSENTKILSSIIQKSIIVKTIVGTSSIVLPSDYPRINEEDDN</sequence>
<feature type="domain" description="Helicase ATP-binding" evidence="2">
    <location>
        <begin position="26"/>
        <end position="168"/>
    </location>
</feature>
<keyword evidence="4" id="KW-0547">Nucleotide-binding</keyword>
<dbReference type="Gene3D" id="3.40.50.300">
    <property type="entry name" value="P-loop containing nucleotide triphosphate hydrolases"/>
    <property type="match status" value="2"/>
</dbReference>
<dbReference type="GO" id="GO:0016787">
    <property type="term" value="F:hydrolase activity"/>
    <property type="evidence" value="ECO:0007669"/>
    <property type="project" value="InterPro"/>
</dbReference>
<evidence type="ECO:0000313" key="4">
    <source>
        <dbReference type="EMBL" id="SHO33247.1"/>
    </source>
</evidence>
<gene>
    <name evidence="4" type="ORF">BQ3484_179</name>
</gene>
<dbReference type="GO" id="GO:0004386">
    <property type="term" value="F:helicase activity"/>
    <property type="evidence" value="ECO:0007669"/>
    <property type="project" value="UniProtKB-KW"/>
</dbReference>
<proteinExistence type="predicted"/>
<dbReference type="Pfam" id="PF04851">
    <property type="entry name" value="ResIII"/>
    <property type="match status" value="1"/>
</dbReference>
<evidence type="ECO:0000256" key="1">
    <source>
        <dbReference type="ARBA" id="ARBA00022801"/>
    </source>
</evidence>
<keyword evidence="4" id="KW-0347">Helicase</keyword>
<dbReference type="PANTHER" id="PTHR45629">
    <property type="entry name" value="SNF2/RAD54 FAMILY MEMBER"/>
    <property type="match status" value="1"/>
</dbReference>
<dbReference type="InterPro" id="IPR001650">
    <property type="entry name" value="Helicase_C-like"/>
</dbReference>
<dbReference type="InterPro" id="IPR027417">
    <property type="entry name" value="P-loop_NTPase"/>
</dbReference>
<keyword evidence="4" id="KW-0067">ATP-binding</keyword>
<dbReference type="GO" id="GO:0005524">
    <property type="term" value="F:ATP binding"/>
    <property type="evidence" value="ECO:0007669"/>
    <property type="project" value="InterPro"/>
</dbReference>
<keyword evidence="1" id="KW-0378">Hydrolase</keyword>
<organism evidence="4 5">
    <name type="scientific">Cedratvirus A11</name>
    <dbReference type="NCBI Taxonomy" id="1903266"/>
    <lineage>
        <taxon>Viruses</taxon>
        <taxon>Pithoviruses</taxon>
        <taxon>Orthocedratvirinae</taxon>
        <taxon>Alphacedratvirus</taxon>
        <taxon>Alphacedratvirus aljazairmassiliense</taxon>
    </lineage>
</organism>
<dbReference type="InterPro" id="IPR050496">
    <property type="entry name" value="SNF2_RAD54_helicase_repair"/>
</dbReference>
<dbReference type="Pfam" id="PF00271">
    <property type="entry name" value="Helicase_C"/>
    <property type="match status" value="1"/>
</dbReference>
<dbReference type="PANTHER" id="PTHR45629:SF7">
    <property type="entry name" value="DNA EXCISION REPAIR PROTEIN ERCC-6-RELATED"/>
    <property type="match status" value="1"/>
</dbReference>
<evidence type="ECO:0000313" key="5">
    <source>
        <dbReference type="Proteomes" id="UP000201465"/>
    </source>
</evidence>
<name>A0A1M7XUA7_9VIRU</name>
<dbReference type="SUPFAM" id="SSF52540">
    <property type="entry name" value="P-loop containing nucleoside triphosphate hydrolases"/>
    <property type="match status" value="2"/>
</dbReference>
<dbReference type="RefSeq" id="YP_009329119.1">
    <property type="nucleotide sequence ID" value="NC_032108.1"/>
</dbReference>
<feature type="domain" description="Helicase C-terminal" evidence="3">
    <location>
        <begin position="319"/>
        <end position="477"/>
    </location>
</feature>
<dbReference type="KEGG" id="vg:30523128"/>
<dbReference type="Proteomes" id="UP000201465">
    <property type="component" value="Segment"/>
</dbReference>
<dbReference type="OrthoDB" id="26314at10239"/>
<dbReference type="InterPro" id="IPR014001">
    <property type="entry name" value="Helicase_ATP-bd"/>
</dbReference>
<evidence type="ECO:0000259" key="2">
    <source>
        <dbReference type="PROSITE" id="PS51192"/>
    </source>
</evidence>